<dbReference type="EMBL" id="GBRH01169949">
    <property type="protein sequence ID" value="JAE27947.1"/>
    <property type="molecule type" value="Transcribed_RNA"/>
</dbReference>
<proteinExistence type="predicted"/>
<reference evidence="1" key="2">
    <citation type="journal article" date="2015" name="Data Brief">
        <title>Shoot transcriptome of the giant reed, Arundo donax.</title>
        <authorList>
            <person name="Barrero R.A."/>
            <person name="Guerrero F.D."/>
            <person name="Moolhuijzen P."/>
            <person name="Goolsby J.A."/>
            <person name="Tidwell J."/>
            <person name="Bellgard S.E."/>
            <person name="Bellgard M.I."/>
        </authorList>
    </citation>
    <scope>NUCLEOTIDE SEQUENCE</scope>
    <source>
        <tissue evidence="1">Shoot tissue taken approximately 20 cm above the soil surface</tissue>
    </source>
</reference>
<name>A0A0A9GTS7_ARUDO</name>
<evidence type="ECO:0000313" key="1">
    <source>
        <dbReference type="EMBL" id="JAE27947.1"/>
    </source>
</evidence>
<sequence length="41" mass="4564">MTGLAVGFFGWFQLKILQSHANSWIMLCLVLGYASPMMTAK</sequence>
<reference evidence="1" key="1">
    <citation type="submission" date="2014-09" db="EMBL/GenBank/DDBJ databases">
        <authorList>
            <person name="Magalhaes I.L.F."/>
            <person name="Oliveira U."/>
            <person name="Santos F.R."/>
            <person name="Vidigal T.H.D.A."/>
            <person name="Brescovit A.D."/>
            <person name="Santos A.J."/>
        </authorList>
    </citation>
    <scope>NUCLEOTIDE SEQUENCE</scope>
    <source>
        <tissue evidence="1">Shoot tissue taken approximately 20 cm above the soil surface</tissue>
    </source>
</reference>
<organism evidence="1">
    <name type="scientific">Arundo donax</name>
    <name type="common">Giant reed</name>
    <name type="synonym">Donax arundinaceus</name>
    <dbReference type="NCBI Taxonomy" id="35708"/>
    <lineage>
        <taxon>Eukaryota</taxon>
        <taxon>Viridiplantae</taxon>
        <taxon>Streptophyta</taxon>
        <taxon>Embryophyta</taxon>
        <taxon>Tracheophyta</taxon>
        <taxon>Spermatophyta</taxon>
        <taxon>Magnoliopsida</taxon>
        <taxon>Liliopsida</taxon>
        <taxon>Poales</taxon>
        <taxon>Poaceae</taxon>
        <taxon>PACMAD clade</taxon>
        <taxon>Arundinoideae</taxon>
        <taxon>Arundineae</taxon>
        <taxon>Arundo</taxon>
    </lineage>
</organism>
<protein>
    <submittedName>
        <fullName evidence="1">Uncharacterized protein</fullName>
    </submittedName>
</protein>
<dbReference type="AlphaFoldDB" id="A0A0A9GTS7"/>
<accession>A0A0A9GTS7</accession>